<evidence type="ECO:0000256" key="10">
    <source>
        <dbReference type="ARBA" id="ARBA00048954"/>
    </source>
</evidence>
<dbReference type="InterPro" id="IPR007693">
    <property type="entry name" value="DNA_helicase_DnaB-like_N"/>
</dbReference>
<dbReference type="RefSeq" id="WP_051233051.1">
    <property type="nucleotide sequence ID" value="NZ_AUII01000012.1"/>
</dbReference>
<evidence type="ECO:0000256" key="9">
    <source>
        <dbReference type="ARBA" id="ARBA00044969"/>
    </source>
</evidence>
<dbReference type="InterPro" id="IPR036185">
    <property type="entry name" value="DNA_heli_DnaB-like_N_sf"/>
</dbReference>
<keyword evidence="6" id="KW-0067">ATP-binding</keyword>
<dbReference type="PANTHER" id="PTHR30153:SF2">
    <property type="entry name" value="REPLICATIVE DNA HELICASE"/>
    <property type="match status" value="1"/>
</dbReference>
<evidence type="ECO:0000256" key="2">
    <source>
        <dbReference type="ARBA" id="ARBA00022705"/>
    </source>
</evidence>
<evidence type="ECO:0000256" key="1">
    <source>
        <dbReference type="ARBA" id="ARBA00008428"/>
    </source>
</evidence>
<comment type="catalytic activity">
    <reaction evidence="10">
        <text>ATP + H2O = ADP + phosphate + H(+)</text>
        <dbReference type="Rhea" id="RHEA:13065"/>
        <dbReference type="ChEBI" id="CHEBI:15377"/>
        <dbReference type="ChEBI" id="CHEBI:15378"/>
        <dbReference type="ChEBI" id="CHEBI:30616"/>
        <dbReference type="ChEBI" id="CHEBI:43474"/>
        <dbReference type="ChEBI" id="CHEBI:456216"/>
        <dbReference type="EC" id="5.6.2.3"/>
    </reaction>
</comment>
<keyword evidence="5 12" id="KW-0347">Helicase</keyword>
<keyword evidence="8" id="KW-0413">Isomerase</keyword>
<dbReference type="Pfam" id="PF00772">
    <property type="entry name" value="DnaB"/>
    <property type="match status" value="1"/>
</dbReference>
<proteinExistence type="inferred from homology"/>
<dbReference type="PANTHER" id="PTHR30153">
    <property type="entry name" value="REPLICATIVE DNA HELICASE DNAB"/>
    <property type="match status" value="1"/>
</dbReference>
<dbReference type="SUPFAM" id="SSF52540">
    <property type="entry name" value="P-loop containing nucleoside triphosphate hydrolases"/>
    <property type="match status" value="1"/>
</dbReference>
<dbReference type="PROSITE" id="PS51199">
    <property type="entry name" value="SF4_HELICASE"/>
    <property type="match status" value="1"/>
</dbReference>
<keyword evidence="13" id="KW-1185">Reference proteome</keyword>
<dbReference type="GO" id="GO:0006260">
    <property type="term" value="P:DNA replication"/>
    <property type="evidence" value="ECO:0007669"/>
    <property type="project" value="UniProtKB-KW"/>
</dbReference>
<dbReference type="EC" id="5.6.2.3" evidence="9"/>
<evidence type="ECO:0000256" key="6">
    <source>
        <dbReference type="ARBA" id="ARBA00022840"/>
    </source>
</evidence>
<dbReference type="Pfam" id="PF03796">
    <property type="entry name" value="DnaB_C"/>
    <property type="match status" value="1"/>
</dbReference>
<evidence type="ECO:0000313" key="13">
    <source>
        <dbReference type="Proteomes" id="UP000321328"/>
    </source>
</evidence>
<evidence type="ECO:0000256" key="7">
    <source>
        <dbReference type="ARBA" id="ARBA00023125"/>
    </source>
</evidence>
<dbReference type="GO" id="GO:0005524">
    <property type="term" value="F:ATP binding"/>
    <property type="evidence" value="ECO:0007669"/>
    <property type="project" value="UniProtKB-KW"/>
</dbReference>
<sequence>MTDERLPPADLDAERALLGACMHGQRALDTAVEILDPRDFYRPAHAELFAAMVAMRDTGREVDPVTLAAHLGDRLAKLGGHPHLIDLYGAPPTAANTAHYAEIISDAAVRRRLLEAGQRAIQLAHTASDDPAENVERARAALDDVAAQARGEAQAVEIDDLAGRALLRYQNPAPRGVSTGWPDMDEILSGGYRPGHLTVVGARPAVGKSLVACCTAAAVALDGHGVLVVSLEMTEAELTDRILANLASVDLGRLTRHELTERDWQAVEHAADRLRGLPLAVVDHPHLGLTGIRSLARDRARSPRGLSLLVVDYLGLVRPADPRLPRQEQVAGISRGLKLLAKELEVHVLALHQLNRQSEMRANRRPVLADLRESGAIEADADAVWLLHRDDADETSRYELEVLVAKNRHGRTGNVGLAWNPQYARAGSLARLEAV</sequence>
<organism evidence="12 13">
    <name type="scientific">Pseudonocardia asaccharolytica DSM 44247 = NBRC 16224</name>
    <dbReference type="NCBI Taxonomy" id="1123024"/>
    <lineage>
        <taxon>Bacteria</taxon>
        <taxon>Bacillati</taxon>
        <taxon>Actinomycetota</taxon>
        <taxon>Actinomycetes</taxon>
        <taxon>Pseudonocardiales</taxon>
        <taxon>Pseudonocardiaceae</taxon>
        <taxon>Pseudonocardia</taxon>
    </lineage>
</organism>
<keyword evidence="3" id="KW-0547">Nucleotide-binding</keyword>
<reference evidence="12 13" key="1">
    <citation type="submission" date="2019-07" db="EMBL/GenBank/DDBJ databases">
        <title>Whole genome shotgun sequence of Pseudonocardia asaccharolytica NBRC 16224.</title>
        <authorList>
            <person name="Hosoyama A."/>
            <person name="Uohara A."/>
            <person name="Ohji S."/>
            <person name="Ichikawa N."/>
        </authorList>
    </citation>
    <scope>NUCLEOTIDE SEQUENCE [LARGE SCALE GENOMIC DNA]</scope>
    <source>
        <strain evidence="12 13">NBRC 16224</strain>
    </source>
</reference>
<dbReference type="SUPFAM" id="SSF48024">
    <property type="entry name" value="N-terminal domain of DnaB helicase"/>
    <property type="match status" value="1"/>
</dbReference>
<dbReference type="Gene3D" id="1.10.860.10">
    <property type="entry name" value="DNAb Helicase, Chain A"/>
    <property type="match status" value="1"/>
</dbReference>
<accession>A0A511D6S6</accession>
<name>A0A511D6S6_9PSEU</name>
<keyword evidence="7" id="KW-0238">DNA-binding</keyword>
<comment type="caution">
    <text evidence="12">The sequence shown here is derived from an EMBL/GenBank/DDBJ whole genome shotgun (WGS) entry which is preliminary data.</text>
</comment>
<dbReference type="Gene3D" id="3.40.50.300">
    <property type="entry name" value="P-loop containing nucleotide triphosphate hydrolases"/>
    <property type="match status" value="1"/>
</dbReference>
<dbReference type="GO" id="GO:0043139">
    <property type="term" value="F:5'-3' DNA helicase activity"/>
    <property type="evidence" value="ECO:0007669"/>
    <property type="project" value="UniProtKB-EC"/>
</dbReference>
<evidence type="ECO:0000259" key="11">
    <source>
        <dbReference type="PROSITE" id="PS51199"/>
    </source>
</evidence>
<gene>
    <name evidence="12" type="ORF">PA7_31510</name>
</gene>
<dbReference type="GO" id="GO:0003677">
    <property type="term" value="F:DNA binding"/>
    <property type="evidence" value="ECO:0007669"/>
    <property type="project" value="UniProtKB-KW"/>
</dbReference>
<protein>
    <recommendedName>
        <fullName evidence="9">DNA 5'-3' helicase</fullName>
        <ecNumber evidence="9">5.6.2.3</ecNumber>
    </recommendedName>
</protein>
<evidence type="ECO:0000256" key="3">
    <source>
        <dbReference type="ARBA" id="ARBA00022741"/>
    </source>
</evidence>
<comment type="similarity">
    <text evidence="1">Belongs to the helicase family. DnaB subfamily.</text>
</comment>
<evidence type="ECO:0000256" key="8">
    <source>
        <dbReference type="ARBA" id="ARBA00023235"/>
    </source>
</evidence>
<dbReference type="OrthoDB" id="9773982at2"/>
<dbReference type="InterPro" id="IPR016136">
    <property type="entry name" value="DNA_helicase_N/primase_C"/>
</dbReference>
<dbReference type="EMBL" id="BJVI01000035">
    <property type="protein sequence ID" value="GEL19314.1"/>
    <property type="molecule type" value="Genomic_DNA"/>
</dbReference>
<dbReference type="GO" id="GO:0016787">
    <property type="term" value="F:hydrolase activity"/>
    <property type="evidence" value="ECO:0007669"/>
    <property type="project" value="UniProtKB-KW"/>
</dbReference>
<keyword evidence="4" id="KW-0378">Hydrolase</keyword>
<evidence type="ECO:0000256" key="5">
    <source>
        <dbReference type="ARBA" id="ARBA00022806"/>
    </source>
</evidence>
<keyword evidence="2" id="KW-0235">DNA replication</keyword>
<dbReference type="GO" id="GO:0005829">
    <property type="term" value="C:cytosol"/>
    <property type="evidence" value="ECO:0007669"/>
    <property type="project" value="TreeGrafter"/>
</dbReference>
<dbReference type="STRING" id="1123024.GCA_000423625_02845"/>
<dbReference type="Proteomes" id="UP000321328">
    <property type="component" value="Unassembled WGS sequence"/>
</dbReference>
<dbReference type="InterPro" id="IPR027417">
    <property type="entry name" value="P-loop_NTPase"/>
</dbReference>
<feature type="domain" description="SF4 helicase" evidence="11">
    <location>
        <begin position="170"/>
        <end position="433"/>
    </location>
</feature>
<dbReference type="AlphaFoldDB" id="A0A511D6S6"/>
<evidence type="ECO:0000313" key="12">
    <source>
        <dbReference type="EMBL" id="GEL19314.1"/>
    </source>
</evidence>
<evidence type="ECO:0000256" key="4">
    <source>
        <dbReference type="ARBA" id="ARBA00022801"/>
    </source>
</evidence>
<dbReference type="InterPro" id="IPR007694">
    <property type="entry name" value="DNA_helicase_DnaB-like_C"/>
</dbReference>